<dbReference type="Proteomes" id="UP000028411">
    <property type="component" value="Unassembled WGS sequence"/>
</dbReference>
<evidence type="ECO:0000256" key="3">
    <source>
        <dbReference type="ARBA" id="ARBA00013190"/>
    </source>
</evidence>
<dbReference type="SUPFAM" id="SSF51735">
    <property type="entry name" value="NAD(P)-binding Rossmann-fold domains"/>
    <property type="match status" value="1"/>
</dbReference>
<dbReference type="GO" id="GO:0005737">
    <property type="term" value="C:cytoplasm"/>
    <property type="evidence" value="ECO:0007669"/>
    <property type="project" value="TreeGrafter"/>
</dbReference>
<dbReference type="Gene3D" id="3.40.50.720">
    <property type="entry name" value="NAD(P)-binding Rossmann-like Domain"/>
    <property type="match status" value="1"/>
</dbReference>
<sequence length="335" mass="35252">MTEMFAMQLEAVGTPLRLVARQVPTPGRGELLIEVAACGVCRTDLHIVDGEIESRLPIVPGHEIVGIVVAAGEGVADVAIGDRVGVPWLGHSCGHCDYCRTGHENLCDSPAFTGCTRDGGYATHTVADARFCFRIPDAFSNEEAAPLLCAGLIGWRSLRAAGEGTRIGLYGFGAAAHIIAQIALWQGRAVYAFTRAGDDEGQAFARSLGCAWAGSSEDDPPVELDAAILFAPVGDLVPRALRAVHKGGRVICAGIHMSDIPSFPYADLWGERTIASVANLTREDGTSFFEIAQKANVKSVTTVFPLAQANVALERLRSGAVVGAAVLVPSNYAKA</sequence>
<keyword evidence="4" id="KW-0479">Metal-binding</keyword>
<dbReference type="PANTHER" id="PTHR42940:SF8">
    <property type="entry name" value="VACUOLAR PROTEIN SORTING-ASSOCIATED PROTEIN 11"/>
    <property type="match status" value="1"/>
</dbReference>
<evidence type="ECO:0000256" key="5">
    <source>
        <dbReference type="ARBA" id="ARBA00022833"/>
    </source>
</evidence>
<dbReference type="EC" id="1.1.1.1" evidence="3"/>
<protein>
    <recommendedName>
        <fullName evidence="3">alcohol dehydrogenase</fullName>
        <ecNumber evidence="3">1.1.1.1</ecNumber>
    </recommendedName>
</protein>
<dbReference type="SUPFAM" id="SSF50129">
    <property type="entry name" value="GroES-like"/>
    <property type="match status" value="1"/>
</dbReference>
<evidence type="ECO:0000313" key="8">
    <source>
        <dbReference type="EMBL" id="KEQ55567.1"/>
    </source>
</evidence>
<proteinExistence type="inferred from homology"/>
<comment type="cofactor">
    <cofactor evidence="1">
        <name>Zn(2+)</name>
        <dbReference type="ChEBI" id="CHEBI:29105"/>
    </cofactor>
</comment>
<keyword evidence="5" id="KW-0862">Zinc</keyword>
<comment type="similarity">
    <text evidence="2">Belongs to the zinc-containing alcohol dehydrogenase family.</text>
</comment>
<dbReference type="GO" id="GO:0004022">
    <property type="term" value="F:alcohol dehydrogenase (NAD+) activity"/>
    <property type="evidence" value="ECO:0007669"/>
    <property type="project" value="UniProtKB-EC"/>
</dbReference>
<dbReference type="PROSITE" id="PS00059">
    <property type="entry name" value="ADH_ZINC"/>
    <property type="match status" value="1"/>
</dbReference>
<accession>A0A081RK44</accession>
<evidence type="ECO:0000256" key="2">
    <source>
        <dbReference type="ARBA" id="ARBA00008072"/>
    </source>
</evidence>
<reference evidence="8 9" key="1">
    <citation type="submission" date="2014-02" db="EMBL/GenBank/DDBJ databases">
        <title>Whole genome sequence of Sphingobium chlorophenolicum NBRC 16172.</title>
        <authorList>
            <person name="Gan H.M."/>
            <person name="Gan H.Y."/>
            <person name="Chew T.H."/>
            <person name="Savka M.A."/>
        </authorList>
    </citation>
    <scope>NUCLEOTIDE SEQUENCE [LARGE SCALE GENOMIC DNA]</scope>
    <source>
        <strain evidence="8 9">NBRC 16172</strain>
    </source>
</reference>
<dbReference type="NCBIfam" id="TIGR02822">
    <property type="entry name" value="adh_fam_2"/>
    <property type="match status" value="1"/>
</dbReference>
<dbReference type="EMBL" id="JFHR01000001">
    <property type="protein sequence ID" value="KEQ55567.1"/>
    <property type="molecule type" value="Genomic_DNA"/>
</dbReference>
<organism evidence="8 9">
    <name type="scientific">Sphingobium chlorophenolicum</name>
    <dbReference type="NCBI Taxonomy" id="46429"/>
    <lineage>
        <taxon>Bacteria</taxon>
        <taxon>Pseudomonadati</taxon>
        <taxon>Pseudomonadota</taxon>
        <taxon>Alphaproteobacteria</taxon>
        <taxon>Sphingomonadales</taxon>
        <taxon>Sphingomonadaceae</taxon>
        <taxon>Sphingobium</taxon>
    </lineage>
</organism>
<evidence type="ECO:0000259" key="7">
    <source>
        <dbReference type="SMART" id="SM00829"/>
    </source>
</evidence>
<dbReference type="CDD" id="cd08298">
    <property type="entry name" value="CAD2"/>
    <property type="match status" value="1"/>
</dbReference>
<dbReference type="InterPro" id="IPR011032">
    <property type="entry name" value="GroES-like_sf"/>
</dbReference>
<evidence type="ECO:0000256" key="6">
    <source>
        <dbReference type="ARBA" id="ARBA00023002"/>
    </source>
</evidence>
<evidence type="ECO:0000313" key="9">
    <source>
        <dbReference type="Proteomes" id="UP000028411"/>
    </source>
</evidence>
<dbReference type="Gene3D" id="3.90.180.10">
    <property type="entry name" value="Medium-chain alcohol dehydrogenases, catalytic domain"/>
    <property type="match status" value="1"/>
</dbReference>
<dbReference type="SMART" id="SM00829">
    <property type="entry name" value="PKS_ER"/>
    <property type="match status" value="1"/>
</dbReference>
<dbReference type="AlphaFoldDB" id="A0A081RK44"/>
<gene>
    <name evidence="8" type="ORF">BV95_00206</name>
</gene>
<dbReference type="Pfam" id="PF08240">
    <property type="entry name" value="ADH_N"/>
    <property type="match status" value="1"/>
</dbReference>
<dbReference type="InterPro" id="IPR036291">
    <property type="entry name" value="NAD(P)-bd_dom_sf"/>
</dbReference>
<name>A0A081RK44_SPHCR</name>
<dbReference type="InterPro" id="IPR013154">
    <property type="entry name" value="ADH-like_N"/>
</dbReference>
<dbReference type="eggNOG" id="COG1064">
    <property type="taxonomic scope" value="Bacteria"/>
</dbReference>
<evidence type="ECO:0000256" key="4">
    <source>
        <dbReference type="ARBA" id="ARBA00022723"/>
    </source>
</evidence>
<dbReference type="GO" id="GO:0008270">
    <property type="term" value="F:zinc ion binding"/>
    <property type="evidence" value="ECO:0007669"/>
    <property type="project" value="InterPro"/>
</dbReference>
<dbReference type="InterPro" id="IPR002328">
    <property type="entry name" value="ADH_Zn_CS"/>
</dbReference>
<feature type="domain" description="Enoyl reductase (ER)" evidence="7">
    <location>
        <begin position="13"/>
        <end position="327"/>
    </location>
</feature>
<keyword evidence="6" id="KW-0560">Oxidoreductase</keyword>
<dbReference type="InterPro" id="IPR020843">
    <property type="entry name" value="ER"/>
</dbReference>
<comment type="caution">
    <text evidence="8">The sequence shown here is derived from an EMBL/GenBank/DDBJ whole genome shotgun (WGS) entry which is preliminary data.</text>
</comment>
<dbReference type="PANTHER" id="PTHR42940">
    <property type="entry name" value="ALCOHOL DEHYDROGENASE 1-RELATED"/>
    <property type="match status" value="1"/>
</dbReference>
<dbReference type="RefSeq" id="WP_013846846.1">
    <property type="nucleotide sequence ID" value="NZ_JFHR01000001.1"/>
</dbReference>
<evidence type="ECO:0000256" key="1">
    <source>
        <dbReference type="ARBA" id="ARBA00001947"/>
    </source>
</evidence>
<dbReference type="InterPro" id="IPR014187">
    <property type="entry name" value="ADH_Zn_typ-2"/>
</dbReference>
<dbReference type="PATRIC" id="fig|46429.4.peg.204"/>